<dbReference type="STRING" id="1267423.SAMN05216290_3914"/>
<dbReference type="GO" id="GO:0004366">
    <property type="term" value="F:glycerol-3-phosphate O-acyltransferase activity"/>
    <property type="evidence" value="ECO:0007669"/>
    <property type="project" value="UniProtKB-EC"/>
</dbReference>
<feature type="domain" description="Phospholipid/glycerol acyltransferase" evidence="7">
    <location>
        <begin position="192"/>
        <end position="327"/>
    </location>
</feature>
<keyword evidence="9" id="KW-1185">Reference proteome</keyword>
<dbReference type="Pfam" id="PF01553">
    <property type="entry name" value="Acyltransferase"/>
    <property type="match status" value="1"/>
</dbReference>
<evidence type="ECO:0000313" key="8">
    <source>
        <dbReference type="EMBL" id="SEW42998.1"/>
    </source>
</evidence>
<dbReference type="GO" id="GO:0006631">
    <property type="term" value="P:fatty acid metabolic process"/>
    <property type="evidence" value="ECO:0007669"/>
    <property type="project" value="TreeGrafter"/>
</dbReference>
<protein>
    <recommendedName>
        <fullName evidence="4">Glycerol-3-phosphate acyltransferase</fullName>
        <ecNumber evidence="3">2.3.1.15</ecNumber>
    </recommendedName>
</protein>
<evidence type="ECO:0000259" key="7">
    <source>
        <dbReference type="SMART" id="SM00563"/>
    </source>
</evidence>
<evidence type="ECO:0000256" key="6">
    <source>
        <dbReference type="SAM" id="Phobius"/>
    </source>
</evidence>
<feature type="transmembrane region" description="Helical" evidence="6">
    <location>
        <begin position="206"/>
        <end position="228"/>
    </location>
</feature>
<evidence type="ECO:0000256" key="3">
    <source>
        <dbReference type="ARBA" id="ARBA00013113"/>
    </source>
</evidence>
<dbReference type="SUPFAM" id="SSF69593">
    <property type="entry name" value="Glycerol-3-phosphate (1)-acyltransferase"/>
    <property type="match status" value="1"/>
</dbReference>
<evidence type="ECO:0000256" key="4">
    <source>
        <dbReference type="ARBA" id="ARBA00013432"/>
    </source>
</evidence>
<accession>A0A1I0RP10</accession>
<keyword evidence="8" id="KW-0012">Acyltransferase</keyword>
<dbReference type="EC" id="2.3.1.15" evidence="3"/>
<dbReference type="GO" id="GO:0019432">
    <property type="term" value="P:triglyceride biosynthetic process"/>
    <property type="evidence" value="ECO:0007669"/>
    <property type="project" value="TreeGrafter"/>
</dbReference>
<dbReference type="SMART" id="SM00563">
    <property type="entry name" value="PlsC"/>
    <property type="match status" value="1"/>
</dbReference>
<evidence type="ECO:0000256" key="5">
    <source>
        <dbReference type="ARBA" id="ARBA00048427"/>
    </source>
</evidence>
<dbReference type="PANTHER" id="PTHR12563:SF17">
    <property type="entry name" value="DIHYDROXYACETONE PHOSPHATE ACYLTRANSFERASE"/>
    <property type="match status" value="1"/>
</dbReference>
<keyword evidence="6" id="KW-0812">Transmembrane</keyword>
<evidence type="ECO:0000256" key="2">
    <source>
        <dbReference type="ARBA" id="ARBA00004765"/>
    </source>
</evidence>
<keyword evidence="8" id="KW-0808">Transferase</keyword>
<keyword evidence="6" id="KW-0472">Membrane</keyword>
<dbReference type="PANTHER" id="PTHR12563">
    <property type="entry name" value="GLYCEROL-3-PHOSPHATE ACYLTRANSFERASE"/>
    <property type="match status" value="1"/>
</dbReference>
<evidence type="ECO:0000256" key="1">
    <source>
        <dbReference type="ARBA" id="ARBA00004184"/>
    </source>
</evidence>
<dbReference type="AlphaFoldDB" id="A0A1I0RP10"/>
<dbReference type="GO" id="GO:0006072">
    <property type="term" value="P:glycerol-3-phosphate metabolic process"/>
    <property type="evidence" value="ECO:0007669"/>
    <property type="project" value="TreeGrafter"/>
</dbReference>
<name>A0A1I0RP10_9BACT</name>
<dbReference type="EMBL" id="FOIR01000005">
    <property type="protein sequence ID" value="SEW42998.1"/>
    <property type="molecule type" value="Genomic_DNA"/>
</dbReference>
<dbReference type="InterPro" id="IPR022284">
    <property type="entry name" value="GPAT/DHAPAT"/>
</dbReference>
<comment type="catalytic activity">
    <reaction evidence="5">
        <text>sn-glycerol 3-phosphate + an acyl-CoA = a 1-acyl-sn-glycero-3-phosphate + CoA</text>
        <dbReference type="Rhea" id="RHEA:15325"/>
        <dbReference type="ChEBI" id="CHEBI:57287"/>
        <dbReference type="ChEBI" id="CHEBI:57597"/>
        <dbReference type="ChEBI" id="CHEBI:57970"/>
        <dbReference type="ChEBI" id="CHEBI:58342"/>
        <dbReference type="EC" id="2.3.1.15"/>
    </reaction>
</comment>
<dbReference type="InterPro" id="IPR002123">
    <property type="entry name" value="Plipid/glycerol_acylTrfase"/>
</dbReference>
<dbReference type="RefSeq" id="WP_420820077.1">
    <property type="nucleotide sequence ID" value="NZ_FOIR01000005.1"/>
</dbReference>
<keyword evidence="6" id="KW-1133">Transmembrane helix</keyword>
<evidence type="ECO:0000313" key="9">
    <source>
        <dbReference type="Proteomes" id="UP000199437"/>
    </source>
</evidence>
<dbReference type="Proteomes" id="UP000199437">
    <property type="component" value="Unassembled WGS sequence"/>
</dbReference>
<dbReference type="GO" id="GO:0012505">
    <property type="term" value="C:endomembrane system"/>
    <property type="evidence" value="ECO:0007669"/>
    <property type="project" value="UniProtKB-SubCell"/>
</dbReference>
<gene>
    <name evidence="8" type="ORF">SAMN05216290_3914</name>
</gene>
<comment type="pathway">
    <text evidence="2">Phospholipid metabolism; CDP-diacylglycerol biosynthesis; CDP-diacylglycerol from sn-glycerol 3-phosphate: step 1/3.</text>
</comment>
<organism evidence="8 9">
    <name type="scientific">Roseivirga pacifica</name>
    <dbReference type="NCBI Taxonomy" id="1267423"/>
    <lineage>
        <taxon>Bacteria</taxon>
        <taxon>Pseudomonadati</taxon>
        <taxon>Bacteroidota</taxon>
        <taxon>Cytophagia</taxon>
        <taxon>Cytophagales</taxon>
        <taxon>Roseivirgaceae</taxon>
        <taxon>Roseivirga</taxon>
    </lineage>
</organism>
<comment type="subcellular location">
    <subcellularLocation>
        <location evidence="1">Endomembrane system</location>
        <topology evidence="1">Peripheral membrane protein</topology>
    </subcellularLocation>
</comment>
<dbReference type="GO" id="GO:0008654">
    <property type="term" value="P:phospholipid biosynthetic process"/>
    <property type="evidence" value="ECO:0007669"/>
    <property type="project" value="TreeGrafter"/>
</dbReference>
<sequence>MKYIVPDYVKKKYDQVLPGGMNEWPVVALSQNREEFVQAVAEESISRIKALAPTREALIEEIETTVFREKLRIKRNPWAVDPEDEEHFLNSIKARLLDISQNNPPKEEIDEMLDEMLYEIVFRYSDEIAGNFKKTRYRMARSLVTFGFARLLNASRARGFWSIFKTKFTLQDKIHITGEVEQLRTLARKGTIIMVPTHFSNLDSILIGWVISALGLPAFIYGAGLNLFNIKIFAYFMNSLGAYKVDRRKKNALYLETLKTYSSMAIQRGCHSLFFPGGTRSRSGQIEKRLKLGLLSTAIEAQRVNYQKGKRDALEKIFVVPVTLNYNFVLEAPSLISQYLKLQGQERYYVENDEYSTSYKISAFLVKFFTKGSHISVSIGKAMDVLGNYVDIQGNSYDKNNRVIDTQEYFTQDGRIISQNQQREDEYTRMLSERIVEEFHRINKVFASHLVAFTAFEIFRKKYSKLDLYNLLRLPEEDLFIPIDEFKDTFNRLLAKVHQMKNEGKLDISPYLMGDPDEMIEHGMKNVGMYHAKRPLIIDKAGNVTTQDLNLLFYYHNRLVGYNLEKYV</sequence>
<reference evidence="9" key="1">
    <citation type="submission" date="2016-10" db="EMBL/GenBank/DDBJ databases">
        <authorList>
            <person name="Varghese N."/>
            <person name="Submissions S."/>
        </authorList>
    </citation>
    <scope>NUCLEOTIDE SEQUENCE [LARGE SCALE GENOMIC DNA]</scope>
    <source>
        <strain evidence="9">CGMCC 1.12402</strain>
    </source>
</reference>
<proteinExistence type="predicted"/>
<dbReference type="GeneID" id="99988580"/>